<dbReference type="RefSeq" id="NP_001075561.1">
    <property type="nucleotide sequence ID" value="NM_001082092.1"/>
</dbReference>
<sequence>MKLLVPLLLVALALGCYEADAAACPAFVLDSVGFLFDPKPVYRQKLAKYDAPPEAVEAKLQVKECTDEIDKGKRVLIAAVLTKIVKECAL</sequence>
<reference evidence="6" key="1">
    <citation type="submission" date="2000-09" db="EMBL/GenBank/DDBJ databases">
        <title>Rabbit Lipophilins.</title>
        <authorList>
            <person name="Zhao C."/>
            <person name="Nguyen T.X."/>
            <person name="Lehrer R.I."/>
        </authorList>
    </citation>
    <scope>NUCLEOTIDE SEQUENCE</scope>
    <source>
        <tissue evidence="6">Lacrimal gland</tissue>
    </source>
</reference>
<evidence type="ECO:0000256" key="3">
    <source>
        <dbReference type="ARBA" id="ARBA00022729"/>
    </source>
</evidence>
<evidence type="ECO:0000313" key="7">
    <source>
        <dbReference type="Ensembl" id="ENSOCUP00000003093.2"/>
    </source>
</evidence>
<keyword evidence="3 5" id="KW-0732">Signal</keyword>
<keyword evidence="8" id="KW-1185">Reference proteome</keyword>
<evidence type="ECO:0000256" key="1">
    <source>
        <dbReference type="ARBA" id="ARBA00004613"/>
    </source>
</evidence>
<dbReference type="STRING" id="9986.ENSOCUP00000003093"/>
<dbReference type="InterPro" id="IPR016126">
    <property type="entry name" value="Secretoglobin"/>
</dbReference>
<comment type="subcellular location">
    <subcellularLocation>
        <location evidence="1">Secreted</location>
    </subcellularLocation>
</comment>
<gene>
    <name evidence="7" type="primary">LOC100008792</name>
</gene>
<dbReference type="GeneTree" id="ENSGT00530000063866"/>
<feature type="chain" id="PRO_5015099767" evidence="5">
    <location>
        <begin position="22"/>
        <end position="90"/>
    </location>
</feature>
<name>Q9GK67_RABIT</name>
<dbReference type="GO" id="GO:0005615">
    <property type="term" value="C:extracellular space"/>
    <property type="evidence" value="ECO:0007669"/>
    <property type="project" value="TreeGrafter"/>
</dbReference>
<dbReference type="EMBL" id="AF308614">
    <property type="protein sequence ID" value="AAG42802.1"/>
    <property type="molecule type" value="mRNA"/>
</dbReference>
<evidence type="ECO:0000313" key="6">
    <source>
        <dbReference type="EMBL" id="AAG42802.1"/>
    </source>
</evidence>
<comment type="similarity">
    <text evidence="4">Belongs to the secretoglobin family. Lipophilin subfamily.</text>
</comment>
<dbReference type="PROSITE" id="PS51311">
    <property type="entry name" value="SCGB"/>
    <property type="match status" value="1"/>
</dbReference>
<dbReference type="PROSITE" id="PS51257">
    <property type="entry name" value="PROKAR_LIPOPROTEIN"/>
    <property type="match status" value="1"/>
</dbReference>
<dbReference type="HOGENOM" id="CLU_166234_0_0_1"/>
<dbReference type="OrthoDB" id="9535440at2759"/>
<dbReference type="AlphaFoldDB" id="Q9GK67"/>
<evidence type="ECO:0000256" key="5">
    <source>
        <dbReference type="SAM" id="SignalP"/>
    </source>
</evidence>
<dbReference type="SMR" id="Q9GK67"/>
<dbReference type="PANTHER" id="PTHR11332:SF6">
    <property type="entry name" value="SECRETOGLOBIN FAMILY 1D MEMBER 4"/>
    <property type="match status" value="1"/>
</dbReference>
<dbReference type="KEGG" id="ocu:100008792"/>
<dbReference type="OMA" id="ITARNCV"/>
<keyword evidence="2" id="KW-0964">Secreted</keyword>
<protein>
    <submittedName>
        <fullName evidence="6">Lipophilin AL</fullName>
    </submittedName>
</protein>
<dbReference type="SUPFAM" id="SSF48201">
    <property type="entry name" value="Uteroglobin-like"/>
    <property type="match status" value="1"/>
</dbReference>
<dbReference type="Bgee" id="ENSOCUG00000003577">
    <property type="expression patterns" value="Expressed in frontal cortex and 2 other cell types or tissues"/>
</dbReference>
<reference evidence="7" key="3">
    <citation type="submission" date="2025-05" db="UniProtKB">
        <authorList>
            <consortium name="Ensembl"/>
        </authorList>
    </citation>
    <scope>IDENTIFICATION</scope>
    <source>
        <strain evidence="7">Thorbecke</strain>
    </source>
</reference>
<reference evidence="7 8" key="2">
    <citation type="journal article" date="2011" name="Nature">
        <title>A high-resolution map of human evolutionary constraint using 29 mammals.</title>
        <authorList>
            <person name="Lindblad-Toh K."/>
            <person name="Garber M."/>
            <person name="Zuk O."/>
            <person name="Lin M.F."/>
            <person name="Parker B.J."/>
            <person name="Washietl S."/>
            <person name="Kheradpour P."/>
            <person name="Ernst J."/>
            <person name="Jordan G."/>
            <person name="Mauceli E."/>
            <person name="Ward L.D."/>
            <person name="Lowe C.B."/>
            <person name="Holloway A.K."/>
            <person name="Clamp M."/>
            <person name="Gnerre S."/>
            <person name="Alfoldi J."/>
            <person name="Beal K."/>
            <person name="Chang J."/>
            <person name="Clawson H."/>
            <person name="Cuff J."/>
            <person name="Di Palma F."/>
            <person name="Fitzgerald S."/>
            <person name="Flicek P."/>
            <person name="Guttman M."/>
            <person name="Hubisz M.J."/>
            <person name="Jaffe D.B."/>
            <person name="Jungreis I."/>
            <person name="Kent W.J."/>
            <person name="Kostka D."/>
            <person name="Lara M."/>
            <person name="Martins A.L."/>
            <person name="Massingham T."/>
            <person name="Moltke I."/>
            <person name="Raney B.J."/>
            <person name="Rasmussen M.D."/>
            <person name="Robinson J."/>
            <person name="Stark A."/>
            <person name="Vilella A.J."/>
            <person name="Wen J."/>
            <person name="Xie X."/>
            <person name="Zody M.C."/>
            <person name="Baldwin J."/>
            <person name="Bloom T."/>
            <person name="Chin C.W."/>
            <person name="Heiman D."/>
            <person name="Nicol R."/>
            <person name="Nusbaum C."/>
            <person name="Young S."/>
            <person name="Wilkinson J."/>
            <person name="Worley K.C."/>
            <person name="Kovar C.L."/>
            <person name="Muzny D.M."/>
            <person name="Gibbs R.A."/>
            <person name="Cree A."/>
            <person name="Dihn H.H."/>
            <person name="Fowler G."/>
            <person name="Jhangiani S."/>
            <person name="Joshi V."/>
            <person name="Lee S."/>
            <person name="Lewis L.R."/>
            <person name="Nazareth L.V."/>
            <person name="Okwuonu G."/>
            <person name="Santibanez J."/>
            <person name="Warren W.C."/>
            <person name="Mardis E.R."/>
            <person name="Weinstock G.M."/>
            <person name="Wilson R.K."/>
            <person name="Delehaunty K."/>
            <person name="Dooling D."/>
            <person name="Fronik C."/>
            <person name="Fulton L."/>
            <person name="Fulton B."/>
            <person name="Graves T."/>
            <person name="Minx P."/>
            <person name="Sodergren E."/>
            <person name="Birney E."/>
            <person name="Margulies E.H."/>
            <person name="Herrero J."/>
            <person name="Green E.D."/>
            <person name="Haussler D."/>
            <person name="Siepel A."/>
            <person name="Goldman N."/>
            <person name="Pollard K.S."/>
            <person name="Pedersen J.S."/>
            <person name="Lander E.S."/>
            <person name="Kellis M."/>
        </authorList>
    </citation>
    <scope>NUCLEOTIDE SEQUENCE [LARGE SCALE GENOMIC DNA]</scope>
    <source>
        <strain evidence="8">Thorbecke</strain>
        <strain evidence="7">Thorbecke inbred</strain>
    </source>
</reference>
<dbReference type="Proteomes" id="UP000001811">
    <property type="component" value="Unplaced"/>
</dbReference>
<dbReference type="PaxDb" id="9986-ENSOCUP00000003093"/>
<dbReference type="InterPro" id="IPR035960">
    <property type="entry name" value="Secretoglobin_sf"/>
</dbReference>
<dbReference type="GeneID" id="100008792"/>
<dbReference type="Allergome" id="1613">
    <property type="allergen name" value="Ory c 3"/>
</dbReference>
<organism evidence="6">
    <name type="scientific">Oryctolagus cuniculus</name>
    <name type="common">Rabbit</name>
    <dbReference type="NCBI Taxonomy" id="9986"/>
    <lineage>
        <taxon>Eukaryota</taxon>
        <taxon>Metazoa</taxon>
        <taxon>Chordata</taxon>
        <taxon>Craniata</taxon>
        <taxon>Vertebrata</taxon>
        <taxon>Euteleostomi</taxon>
        <taxon>Mammalia</taxon>
        <taxon>Eutheria</taxon>
        <taxon>Euarchontoglires</taxon>
        <taxon>Glires</taxon>
        <taxon>Lagomorpha</taxon>
        <taxon>Leporidae</taxon>
        <taxon>Oryctolagus</taxon>
    </lineage>
</organism>
<proteinExistence type="evidence at transcript level"/>
<dbReference type="Pfam" id="PF01099">
    <property type="entry name" value="Uteroglobin"/>
    <property type="match status" value="1"/>
</dbReference>
<evidence type="ECO:0000256" key="4">
    <source>
        <dbReference type="ARBA" id="ARBA00038364"/>
    </source>
</evidence>
<accession>Q9GK67</accession>
<feature type="signal peptide" evidence="5">
    <location>
        <begin position="1"/>
        <end position="21"/>
    </location>
</feature>
<evidence type="ECO:0000256" key="2">
    <source>
        <dbReference type="ARBA" id="ARBA00022525"/>
    </source>
</evidence>
<dbReference type="Allergome" id="10420">
    <property type="allergen name" value="Ory c 3.B.0101"/>
</dbReference>
<evidence type="ECO:0000313" key="8">
    <source>
        <dbReference type="Proteomes" id="UP000001811"/>
    </source>
</evidence>
<dbReference type="CDD" id="cd00633">
    <property type="entry name" value="Secretoglobin"/>
    <property type="match status" value="1"/>
</dbReference>
<dbReference type="PANTHER" id="PTHR11332">
    <property type="entry name" value="SECRETOGLOBIN FAMILY 1D"/>
    <property type="match status" value="1"/>
</dbReference>
<dbReference type="Ensembl" id="ENSOCUT00000003572.4">
    <property type="protein sequence ID" value="ENSOCUP00000003093.2"/>
    <property type="gene ID" value="ENSOCUG00000003577.4"/>
</dbReference>
<dbReference type="eggNOG" id="ENOG502SXZG">
    <property type="taxonomic scope" value="Eukaryota"/>
</dbReference>